<dbReference type="SUPFAM" id="SSF46894">
    <property type="entry name" value="C-terminal effector domain of the bipartite response regulators"/>
    <property type="match status" value="1"/>
</dbReference>
<gene>
    <name evidence="2" type="ORF">LY60_00261</name>
</gene>
<dbReference type="Gene3D" id="1.10.10.10">
    <property type="entry name" value="Winged helix-like DNA-binding domain superfamily/Winged helix DNA-binding domain"/>
    <property type="match status" value="1"/>
</dbReference>
<dbReference type="GO" id="GO:0006355">
    <property type="term" value="P:regulation of DNA-templated transcription"/>
    <property type="evidence" value="ECO:0007669"/>
    <property type="project" value="InterPro"/>
</dbReference>
<dbReference type="InterPro" id="IPR011990">
    <property type="entry name" value="TPR-like_helical_dom_sf"/>
</dbReference>
<dbReference type="SMART" id="SM01043">
    <property type="entry name" value="BTAD"/>
    <property type="match status" value="1"/>
</dbReference>
<comment type="caution">
    <text evidence="2">The sequence shown here is derived from an EMBL/GenBank/DDBJ whole genome shotgun (WGS) entry which is preliminary data.</text>
</comment>
<dbReference type="OrthoDB" id="190810at2"/>
<keyword evidence="3" id="KW-1185">Reference proteome</keyword>
<feature type="domain" description="Bacterial transcriptional activator" evidence="1">
    <location>
        <begin position="102"/>
        <end position="244"/>
    </location>
</feature>
<dbReference type="EMBL" id="VLKH01000001">
    <property type="protein sequence ID" value="TWH83649.1"/>
    <property type="molecule type" value="Genomic_DNA"/>
</dbReference>
<dbReference type="Gene3D" id="1.25.40.10">
    <property type="entry name" value="Tetratricopeptide repeat domain"/>
    <property type="match status" value="1"/>
</dbReference>
<sequence length="395" mass="45648">MLSISFLGKSRFEYNGKIIEDQLGNKASALVCLLVLNDKRYLSRDKIIGYLWPDSNQEAAKYNLRYNLWLIKKNIGEDKNGNPFLKVDNDCCCINKNFEFECDIFDIMKFKPSENDSVESILKLKKLFRGDLMEGCYFNKCDEFNNLIIYERINFEQRKVKILKRLADLYENEDCYEECTEAINEILEIEPFDEEMVLKLLDIHSKNGKRASAIAYFNNFCNKLACSLGIPPSNELRNKYNEIRLSLCDNNEPENSLLSSTVSANLQISSKVKITSRCMKNIDYFWISDVVGKIADMADEHTINNLSVKEIMDLGHIQENIMKYVSVKTDHESEHKREVMGVCIVNAFVKLIESFAKGRDVEILILNFKNIDEVSASVVEYLKSKEIHGLNFVEK</sequence>
<dbReference type="InterPro" id="IPR016032">
    <property type="entry name" value="Sig_transdc_resp-reg_C-effctor"/>
</dbReference>
<name>A0A562JKD7_9FIRM</name>
<protein>
    <submittedName>
        <fullName evidence="2">DNA-binding SARP family transcriptional activator</fullName>
    </submittedName>
</protein>
<dbReference type="PANTHER" id="PTHR35807">
    <property type="entry name" value="TRANSCRIPTIONAL REGULATOR REDD-RELATED"/>
    <property type="match status" value="1"/>
</dbReference>
<evidence type="ECO:0000313" key="3">
    <source>
        <dbReference type="Proteomes" id="UP000315343"/>
    </source>
</evidence>
<dbReference type="Pfam" id="PF03704">
    <property type="entry name" value="BTAD"/>
    <property type="match status" value="1"/>
</dbReference>
<dbReference type="SUPFAM" id="SSF48452">
    <property type="entry name" value="TPR-like"/>
    <property type="match status" value="1"/>
</dbReference>
<dbReference type="InterPro" id="IPR036388">
    <property type="entry name" value="WH-like_DNA-bd_sf"/>
</dbReference>
<accession>A0A562JKD7</accession>
<keyword evidence="2" id="KW-0238">DNA-binding</keyword>
<organism evidence="2 3">
    <name type="scientific">Sedimentibacter saalensis</name>
    <dbReference type="NCBI Taxonomy" id="130788"/>
    <lineage>
        <taxon>Bacteria</taxon>
        <taxon>Bacillati</taxon>
        <taxon>Bacillota</taxon>
        <taxon>Tissierellia</taxon>
        <taxon>Sedimentibacter</taxon>
    </lineage>
</organism>
<proteinExistence type="predicted"/>
<dbReference type="AlphaFoldDB" id="A0A562JKD7"/>
<reference evidence="2 3" key="1">
    <citation type="submission" date="2019-07" db="EMBL/GenBank/DDBJ databases">
        <title>Genomic Encyclopedia of Type Strains, Phase I: the one thousand microbial genomes (KMG-I) project.</title>
        <authorList>
            <person name="Kyrpides N."/>
        </authorList>
    </citation>
    <scope>NUCLEOTIDE SEQUENCE [LARGE SCALE GENOMIC DNA]</scope>
    <source>
        <strain evidence="2 3">DSM 13558</strain>
    </source>
</reference>
<evidence type="ECO:0000313" key="2">
    <source>
        <dbReference type="EMBL" id="TWH83649.1"/>
    </source>
</evidence>
<evidence type="ECO:0000259" key="1">
    <source>
        <dbReference type="SMART" id="SM01043"/>
    </source>
</evidence>
<dbReference type="GO" id="GO:0003677">
    <property type="term" value="F:DNA binding"/>
    <property type="evidence" value="ECO:0007669"/>
    <property type="project" value="UniProtKB-KW"/>
</dbReference>
<dbReference type="Proteomes" id="UP000315343">
    <property type="component" value="Unassembled WGS sequence"/>
</dbReference>
<dbReference type="PANTHER" id="PTHR35807:SF2">
    <property type="entry name" value="TRANSCRIPTIONAL ACTIVATOR DOMAIN"/>
    <property type="match status" value="1"/>
</dbReference>
<dbReference type="InterPro" id="IPR005158">
    <property type="entry name" value="BTAD"/>
</dbReference>
<dbReference type="InterPro" id="IPR051677">
    <property type="entry name" value="AfsR-DnrI-RedD_regulator"/>
</dbReference>